<dbReference type="EMBL" id="VSRQ01000007">
    <property type="protein sequence ID" value="TYK45216.1"/>
    <property type="molecule type" value="Genomic_DNA"/>
</dbReference>
<name>A0A5D3FBJ8_9ACTN</name>
<accession>A0A5D3FBJ8</accession>
<protein>
    <submittedName>
        <fullName evidence="1">Uncharacterized protein</fullName>
    </submittedName>
</protein>
<evidence type="ECO:0000313" key="1">
    <source>
        <dbReference type="EMBL" id="TYK45216.1"/>
    </source>
</evidence>
<evidence type="ECO:0000313" key="2">
    <source>
        <dbReference type="Proteomes" id="UP000323505"/>
    </source>
</evidence>
<organism evidence="1 2">
    <name type="scientific">Actinomadura decatromicini</name>
    <dbReference type="NCBI Taxonomy" id="2604572"/>
    <lineage>
        <taxon>Bacteria</taxon>
        <taxon>Bacillati</taxon>
        <taxon>Actinomycetota</taxon>
        <taxon>Actinomycetes</taxon>
        <taxon>Streptosporangiales</taxon>
        <taxon>Thermomonosporaceae</taxon>
        <taxon>Actinomadura</taxon>
    </lineage>
</organism>
<dbReference type="AlphaFoldDB" id="A0A5D3FBJ8"/>
<reference evidence="1 2" key="1">
    <citation type="submission" date="2019-08" db="EMBL/GenBank/DDBJ databases">
        <title>Actinomadura sp. nov. CYP1-5 isolated from mountain soil.</title>
        <authorList>
            <person name="Songsumanus A."/>
            <person name="Kuncharoen N."/>
            <person name="Kudo T."/>
            <person name="Yuki M."/>
            <person name="Igarashi Y."/>
            <person name="Tanasupawat S."/>
        </authorList>
    </citation>
    <scope>NUCLEOTIDE SEQUENCE [LARGE SCALE GENOMIC DNA]</scope>
    <source>
        <strain evidence="1 2">CYP1-5</strain>
    </source>
</reference>
<dbReference type="Proteomes" id="UP000323505">
    <property type="component" value="Unassembled WGS sequence"/>
</dbReference>
<keyword evidence="2" id="KW-1185">Reference proteome</keyword>
<comment type="caution">
    <text evidence="1">The sequence shown here is derived from an EMBL/GenBank/DDBJ whole genome shotgun (WGS) entry which is preliminary data.</text>
</comment>
<proteinExistence type="predicted"/>
<dbReference type="RefSeq" id="WP_148765655.1">
    <property type="nucleotide sequence ID" value="NZ_VSRQ01000007.1"/>
</dbReference>
<gene>
    <name evidence="1" type="ORF">FXF68_31560</name>
</gene>
<sequence length="83" mass="9143">MLNGLVETDLPLTVDVPQITVAIGDKIVRHPVDGSEVAWKVTARRTDEDGRLVVEFRDGDGGGEFTFLDPDVWPRVEVGQVLQ</sequence>